<feature type="domain" description="MCM C-terminal AAA(+) ATPase" evidence="12">
    <location>
        <begin position="365"/>
        <end position="589"/>
    </location>
</feature>
<evidence type="ECO:0000313" key="18">
    <source>
        <dbReference type="Proteomes" id="UP000039324"/>
    </source>
</evidence>
<dbReference type="Gene3D" id="3.40.50.300">
    <property type="entry name" value="P-loop containing nucleotide triphosphate hydrolases"/>
    <property type="match status" value="1"/>
</dbReference>
<feature type="region of interest" description="Disordered" evidence="11">
    <location>
        <begin position="1"/>
        <end position="66"/>
    </location>
</feature>
<dbReference type="GO" id="GO:0005524">
    <property type="term" value="F:ATP binding"/>
    <property type="evidence" value="ECO:0007669"/>
    <property type="project" value="UniProtKB-UniRule"/>
</dbReference>
<evidence type="ECO:0000256" key="1">
    <source>
        <dbReference type="ARBA" id="ARBA00004123"/>
    </source>
</evidence>
<feature type="domain" description="MCM OB" evidence="14">
    <location>
        <begin position="180"/>
        <end position="307"/>
    </location>
</feature>
<keyword evidence="4 10" id="KW-0547">Nucleotide-binding</keyword>
<dbReference type="GO" id="GO:0005634">
    <property type="term" value="C:nucleus"/>
    <property type="evidence" value="ECO:0007669"/>
    <property type="project" value="UniProtKB-SubCell"/>
</dbReference>
<dbReference type="InterPro" id="IPR001208">
    <property type="entry name" value="MCM_dom"/>
</dbReference>
<dbReference type="SUPFAM" id="SSF50249">
    <property type="entry name" value="Nucleic acid-binding proteins"/>
    <property type="match status" value="1"/>
</dbReference>
<keyword evidence="7 10" id="KW-0067">ATP-binding</keyword>
<comment type="subcellular location">
    <subcellularLocation>
        <location evidence="1">Nucleus</location>
    </subcellularLocation>
</comment>
<dbReference type="InterPro" id="IPR018525">
    <property type="entry name" value="MCM_CS"/>
</dbReference>
<evidence type="ECO:0000256" key="9">
    <source>
        <dbReference type="ARBA" id="ARBA00023242"/>
    </source>
</evidence>
<protein>
    <recommendedName>
        <fullName evidence="10">DNA replication licensing factor MCM4</fullName>
        <ecNumber evidence="10">3.6.4.12</ecNumber>
    </recommendedName>
</protein>
<dbReference type="Proteomes" id="UP000039324">
    <property type="component" value="Unassembled WGS sequence"/>
</dbReference>
<dbReference type="SUPFAM" id="SSF52540">
    <property type="entry name" value="P-loop containing nucleoside triphosphate hydrolases"/>
    <property type="match status" value="1"/>
</dbReference>
<dbReference type="InterPro" id="IPR041562">
    <property type="entry name" value="MCM_lid"/>
</dbReference>
<evidence type="ECO:0000256" key="10">
    <source>
        <dbReference type="RuleBase" id="RU368062"/>
    </source>
</evidence>
<feature type="domain" description="MCM AAA-lid" evidence="15">
    <location>
        <begin position="610"/>
        <end position="694"/>
    </location>
</feature>
<dbReference type="PROSITE" id="PS00847">
    <property type="entry name" value="MCM_1"/>
    <property type="match status" value="1"/>
</dbReference>
<evidence type="ECO:0000256" key="6">
    <source>
        <dbReference type="ARBA" id="ARBA00022806"/>
    </source>
</evidence>
<dbReference type="InterPro" id="IPR012340">
    <property type="entry name" value="NA-bd_OB-fold"/>
</dbReference>
<keyword evidence="8 10" id="KW-0238">DNA-binding</keyword>
<dbReference type="FunFam" id="2.20.28.10:FF:000003">
    <property type="entry name" value="DNA helicase"/>
    <property type="match status" value="1"/>
</dbReference>
<keyword evidence="5 10" id="KW-0378">Hydrolase</keyword>
<gene>
    <name evidence="16" type="ORF">PBRA_005011</name>
    <name evidence="17" type="ORF">PLBR_LOCUS6493</name>
</gene>
<keyword evidence="18" id="KW-1185">Reference proteome</keyword>
<dbReference type="FunFam" id="3.40.50.300:FF:000217">
    <property type="entry name" value="DNA helicase"/>
    <property type="match status" value="1"/>
</dbReference>
<dbReference type="OrthoDB" id="10251574at2759"/>
<dbReference type="GO" id="GO:1902975">
    <property type="term" value="P:mitotic DNA replication initiation"/>
    <property type="evidence" value="ECO:0007669"/>
    <property type="project" value="TreeGrafter"/>
</dbReference>
<evidence type="ECO:0000259" key="12">
    <source>
        <dbReference type="Pfam" id="PF00493"/>
    </source>
</evidence>
<keyword evidence="6 10" id="KW-0347">Helicase</keyword>
<dbReference type="PANTHER" id="PTHR11630">
    <property type="entry name" value="DNA REPLICATION LICENSING FACTOR MCM FAMILY MEMBER"/>
    <property type="match status" value="1"/>
</dbReference>
<evidence type="ECO:0000313" key="16">
    <source>
        <dbReference type="EMBL" id="CEO96340.1"/>
    </source>
</evidence>
<evidence type="ECO:0000256" key="2">
    <source>
        <dbReference type="ARBA" id="ARBA00008010"/>
    </source>
</evidence>
<dbReference type="Gene3D" id="2.20.28.10">
    <property type="match status" value="1"/>
</dbReference>
<dbReference type="PANTHER" id="PTHR11630:SF66">
    <property type="entry name" value="DNA REPLICATION LICENSING FACTOR MCM4"/>
    <property type="match status" value="1"/>
</dbReference>
<dbReference type="PRINTS" id="PR01660">
    <property type="entry name" value="MCMPROTEIN4"/>
</dbReference>
<evidence type="ECO:0000256" key="8">
    <source>
        <dbReference type="ARBA" id="ARBA00023125"/>
    </source>
</evidence>
<dbReference type="Gene3D" id="3.30.1640.10">
    <property type="entry name" value="mini-chromosome maintenance (MCM) complex, chain A, domain 1"/>
    <property type="match status" value="1"/>
</dbReference>
<dbReference type="GO" id="GO:0042555">
    <property type="term" value="C:MCM complex"/>
    <property type="evidence" value="ECO:0007669"/>
    <property type="project" value="UniProtKB-UniRule"/>
</dbReference>
<comment type="catalytic activity">
    <reaction evidence="10">
        <text>ATP + H2O = ADP + phosphate + H(+)</text>
        <dbReference type="Rhea" id="RHEA:13065"/>
        <dbReference type="ChEBI" id="CHEBI:15377"/>
        <dbReference type="ChEBI" id="CHEBI:15378"/>
        <dbReference type="ChEBI" id="CHEBI:30616"/>
        <dbReference type="ChEBI" id="CHEBI:43474"/>
        <dbReference type="ChEBI" id="CHEBI:456216"/>
        <dbReference type="EC" id="3.6.4.12"/>
    </reaction>
</comment>
<keyword evidence="17" id="KW-0496">Mitochondrion</keyword>
<dbReference type="PRINTS" id="PR01657">
    <property type="entry name" value="MCMFAMILY"/>
</dbReference>
<geneLocation type="mitochondrion" evidence="17"/>
<dbReference type="OMA" id="AFFKCNV"/>
<dbReference type="GO" id="GO:0006271">
    <property type="term" value="P:DNA strand elongation involved in DNA replication"/>
    <property type="evidence" value="ECO:0007669"/>
    <property type="project" value="TreeGrafter"/>
</dbReference>
<reference evidence="17 19" key="2">
    <citation type="submission" date="2018-03" db="EMBL/GenBank/DDBJ databases">
        <authorList>
            <person name="Fogelqvist J."/>
        </authorList>
    </citation>
    <scope>NUCLEOTIDE SEQUENCE [LARGE SCALE GENOMIC DNA]</scope>
</reference>
<reference evidence="16 18" key="1">
    <citation type="submission" date="2015-02" db="EMBL/GenBank/DDBJ databases">
        <authorList>
            <person name="Chooi Y.-H."/>
        </authorList>
    </citation>
    <scope>NUCLEOTIDE SEQUENCE [LARGE SCALE GENOMIC DNA]</scope>
    <source>
        <strain evidence="16">E3</strain>
    </source>
</reference>
<keyword evidence="3 10" id="KW-0235">DNA replication</keyword>
<dbReference type="EMBL" id="OVEO01000011">
    <property type="protein sequence ID" value="SPQ99278.1"/>
    <property type="molecule type" value="Genomic_DNA"/>
</dbReference>
<dbReference type="Pfam" id="PF17855">
    <property type="entry name" value="MCM_lid"/>
    <property type="match status" value="1"/>
</dbReference>
<dbReference type="Gene3D" id="2.40.50.140">
    <property type="entry name" value="Nucleic acid-binding proteins"/>
    <property type="match status" value="1"/>
</dbReference>
<evidence type="ECO:0000256" key="11">
    <source>
        <dbReference type="SAM" id="MobiDB-lite"/>
    </source>
</evidence>
<evidence type="ECO:0000256" key="4">
    <source>
        <dbReference type="ARBA" id="ARBA00022741"/>
    </source>
</evidence>
<dbReference type="CDD" id="cd17755">
    <property type="entry name" value="MCM4"/>
    <property type="match status" value="1"/>
</dbReference>
<feature type="domain" description="MCM N-terminal" evidence="13">
    <location>
        <begin position="83"/>
        <end position="173"/>
    </location>
</feature>
<evidence type="ECO:0000313" key="19">
    <source>
        <dbReference type="Proteomes" id="UP000290189"/>
    </source>
</evidence>
<dbReference type="GO" id="GO:0000727">
    <property type="term" value="P:double-strand break repair via break-induced replication"/>
    <property type="evidence" value="ECO:0007669"/>
    <property type="project" value="TreeGrafter"/>
</dbReference>
<dbReference type="InterPro" id="IPR033762">
    <property type="entry name" value="MCM_OB"/>
</dbReference>
<dbReference type="EC" id="3.6.4.12" evidence="10"/>
<dbReference type="InterPro" id="IPR031327">
    <property type="entry name" value="MCM"/>
</dbReference>
<evidence type="ECO:0000259" key="13">
    <source>
        <dbReference type="Pfam" id="PF14551"/>
    </source>
</evidence>
<sequence>MDQVDGVSSPLRYGESSSPAVSSAIPRTPLTPASSGGVRRGELQGHGGRRPGVQRPAGEPFSSDVGESTSVVWGTTVDIGEARNRFREFFLTFIDERTGHPKYPAILRELRLVSSPNIGLDCADLAEADYGLYQQLITYPQEIIPAFDTVVSELWDPSERDQTAMTIQVRPYNLKEHHQLRSLDPIDLDKIVSIRGMVIRVGPIVPDMTVAFFRCSVCHADTKVNVDRGQIQQPPRCGSCQTRNSLAPIHNRCEFADKQLIRVQEAPELIPDGETPQSVDVFAWNDLVDVVRPGDRVTITGIFRAVPVRFSAKKRTVRSVYRTYIDGIHFRRTEAGRLSVERSMSSDVAHQEEDDAIQEIIAEREAEVRALSQRPDIIDLLVASLAPSIYGHDDVKRGLLCQLFGGANKDFSQSGTGRFRGELNVLLCGDPGTAKSQLLQFVHAIAPRGIFTSGKGSSAVGLTAYVVRDPETREFVMESGALVLSDQGVCCIDEFDKMSATTRSILHEVMEQQTVSIAKAGIIATLNARTSILAAANPLHSRYDPSLSVVENIQLPPTLLSRFDLVYLILDRIGESHDRRLAAHIIGMYQETNGNEREVDDPSRLLSIPQLTSYISYARSKINPSISEEAAEALVTGYVRMRSLGQTANRQIITATPRQLDSLIRLSESLAKMRLSTIVTQEDVQEALRLMDVSTGQSATDPTTGIVDIDMFTTGISATARREIQEHGSKLESLLKALPAKAIRMGELMRRFNEQEGLELGSAEFKRVVDVLADMSTIRVTQRAAGDNCEIRYLG</sequence>
<dbReference type="EMBL" id="CDSF01000057">
    <property type="protein sequence ID" value="CEO96340.1"/>
    <property type="molecule type" value="Genomic_DNA"/>
</dbReference>
<dbReference type="STRING" id="37360.A0A0G4IMK8"/>
<comment type="subunit">
    <text evidence="10">Component of the MCM2-7 complex.</text>
</comment>
<comment type="similarity">
    <text evidence="2 10">Belongs to the MCM family.</text>
</comment>
<evidence type="ECO:0000256" key="7">
    <source>
        <dbReference type="ARBA" id="ARBA00022840"/>
    </source>
</evidence>
<dbReference type="Pfam" id="PF00493">
    <property type="entry name" value="MCM"/>
    <property type="match status" value="1"/>
</dbReference>
<dbReference type="GO" id="GO:0017116">
    <property type="term" value="F:single-stranded DNA helicase activity"/>
    <property type="evidence" value="ECO:0007669"/>
    <property type="project" value="TreeGrafter"/>
</dbReference>
<name>A0A0G4IMK8_PLABS</name>
<dbReference type="AlphaFoldDB" id="A0A0G4IMK8"/>
<dbReference type="Proteomes" id="UP000290189">
    <property type="component" value="Unassembled WGS sequence"/>
</dbReference>
<evidence type="ECO:0000259" key="15">
    <source>
        <dbReference type="Pfam" id="PF17855"/>
    </source>
</evidence>
<dbReference type="GO" id="GO:0003697">
    <property type="term" value="F:single-stranded DNA binding"/>
    <property type="evidence" value="ECO:0007669"/>
    <property type="project" value="TreeGrafter"/>
</dbReference>
<dbReference type="SMART" id="SM00350">
    <property type="entry name" value="MCM"/>
    <property type="match status" value="1"/>
</dbReference>
<organism evidence="16 18">
    <name type="scientific">Plasmodiophora brassicae</name>
    <name type="common">Clubroot disease agent</name>
    <dbReference type="NCBI Taxonomy" id="37360"/>
    <lineage>
        <taxon>Eukaryota</taxon>
        <taxon>Sar</taxon>
        <taxon>Rhizaria</taxon>
        <taxon>Endomyxa</taxon>
        <taxon>Phytomyxea</taxon>
        <taxon>Plasmodiophorida</taxon>
        <taxon>Plasmodiophoridae</taxon>
        <taxon>Plasmodiophora</taxon>
    </lineage>
</organism>
<dbReference type="InterPro" id="IPR027925">
    <property type="entry name" value="MCM_N"/>
</dbReference>
<dbReference type="Pfam" id="PF17207">
    <property type="entry name" value="MCM_OB"/>
    <property type="match status" value="1"/>
</dbReference>
<evidence type="ECO:0000256" key="5">
    <source>
        <dbReference type="ARBA" id="ARBA00022801"/>
    </source>
</evidence>
<evidence type="ECO:0000259" key="14">
    <source>
        <dbReference type="Pfam" id="PF17207"/>
    </source>
</evidence>
<evidence type="ECO:0000256" key="3">
    <source>
        <dbReference type="ARBA" id="ARBA00022705"/>
    </source>
</evidence>
<dbReference type="Pfam" id="PF14551">
    <property type="entry name" value="MCM_N"/>
    <property type="match status" value="1"/>
</dbReference>
<evidence type="ECO:0000313" key="17">
    <source>
        <dbReference type="EMBL" id="SPQ99278.1"/>
    </source>
</evidence>
<dbReference type="InterPro" id="IPR008047">
    <property type="entry name" value="MCM_4"/>
</dbReference>
<dbReference type="GO" id="GO:0016787">
    <property type="term" value="F:hydrolase activity"/>
    <property type="evidence" value="ECO:0007669"/>
    <property type="project" value="UniProtKB-KW"/>
</dbReference>
<dbReference type="InterPro" id="IPR027417">
    <property type="entry name" value="P-loop_NTPase"/>
</dbReference>
<keyword evidence="9 10" id="KW-0539">Nucleus</keyword>
<comment type="function">
    <text evidence="10">Acts as component of the MCM2-7 complex (MCM complex) which is the replicative helicase essential for 'once per cell cycle' DNA replication initiation and elongation in eukaryotic cells. The active ATPase sites in the MCM2-7 ring are formed through the interaction surfaces of two neighboring subunits such that a critical structure of a conserved arginine finger motif is provided in trans relative to the ATP-binding site of the Walker A box of the adjacent subunit. The six ATPase active sites, however, are likely to contribute differentially to the complex helicase activity.</text>
</comment>
<accession>A0A0G4IMK8</accession>
<proteinExistence type="inferred from homology"/>